<accession>A0A3Q7NAH6</accession>
<feature type="compositionally biased region" description="Low complexity" evidence="2">
    <location>
        <begin position="215"/>
        <end position="251"/>
    </location>
</feature>
<keyword evidence="1" id="KW-0175">Coiled coil</keyword>
<gene>
    <name evidence="4" type="primary">REEP6</name>
</gene>
<evidence type="ECO:0000313" key="4">
    <source>
        <dbReference type="RefSeq" id="XP_025717009.1"/>
    </source>
</evidence>
<dbReference type="AlphaFoldDB" id="A0A3Q7NAH6"/>
<feature type="compositionally biased region" description="Polar residues" evidence="2">
    <location>
        <begin position="262"/>
        <end position="304"/>
    </location>
</feature>
<feature type="compositionally biased region" description="Polar residues" evidence="2">
    <location>
        <begin position="312"/>
        <end position="325"/>
    </location>
</feature>
<keyword evidence="4" id="KW-0675">Receptor</keyword>
<keyword evidence="3" id="KW-1185">Reference proteome</keyword>
<feature type="coiled-coil region" evidence="1">
    <location>
        <begin position="1"/>
        <end position="28"/>
    </location>
</feature>
<organism evidence="3 4">
    <name type="scientific">Callorhinus ursinus</name>
    <name type="common">Northern fur seal</name>
    <dbReference type="NCBI Taxonomy" id="34884"/>
    <lineage>
        <taxon>Eukaryota</taxon>
        <taxon>Metazoa</taxon>
        <taxon>Chordata</taxon>
        <taxon>Craniata</taxon>
        <taxon>Vertebrata</taxon>
        <taxon>Euteleostomi</taxon>
        <taxon>Mammalia</taxon>
        <taxon>Eutheria</taxon>
        <taxon>Laurasiatheria</taxon>
        <taxon>Carnivora</taxon>
        <taxon>Caniformia</taxon>
        <taxon>Pinnipedia</taxon>
        <taxon>Otariidae</taxon>
        <taxon>Callorhinus</taxon>
    </lineage>
</organism>
<evidence type="ECO:0000256" key="2">
    <source>
        <dbReference type="SAM" id="MobiDB-lite"/>
    </source>
</evidence>
<feature type="compositionally biased region" description="Polar residues" evidence="2">
    <location>
        <begin position="156"/>
        <end position="168"/>
    </location>
</feature>
<reference key="1">
    <citation type="submission" date="2019-01" db="UniProtKB">
        <authorList>
            <consortium name="RefSeq"/>
        </authorList>
    </citation>
    <scope>IDENTIFICATION</scope>
</reference>
<sequence>MDGLRQRFERLLEQRNLATEALGALEAKTGIDKRGRHSAKPVSSLRLRGVSTVQCNRLCVPSVCFNQSNREPKQRRRHCVAHVLGGVRPVRAGRVLQRSTPVLVPFLLRGQVRLPVVLHDSRALERGAHAVSPRRSSAVSKASRGRGQRREGLQRASSGRGSRNNPGRQSKHDPAPEGQVKAAPHLYKQPSAGELGGTSQPKSSTDSSAYSRVESATSPSSPSKPAPGSSSHSQSPLRSPASASQLPGKSRGPPRPRDSSSNQPPLAASQQQARSSITSSGRPQPARESSGSAVLRPSTSSSQAPHVMPSPSGATIPTQPPNKTSDGPEDLAPKASKSRSQQEKGSPAQPHGGSSGTELPVPCQSESSLEYTSESTTEVTCSWPHPRHKLWYLQHCWRLKHLAC</sequence>
<dbReference type="Proteomes" id="UP000286641">
    <property type="component" value="Unplaced"/>
</dbReference>
<protein>
    <submittedName>
        <fullName evidence="4">Receptor expression-enhancing protein 6 isoform X1</fullName>
    </submittedName>
</protein>
<feature type="compositionally biased region" description="Low complexity" evidence="2">
    <location>
        <begin position="365"/>
        <end position="381"/>
    </location>
</feature>
<feature type="compositionally biased region" description="Polar residues" evidence="2">
    <location>
        <begin position="197"/>
        <end position="210"/>
    </location>
</feature>
<proteinExistence type="predicted"/>
<feature type="region of interest" description="Disordered" evidence="2">
    <location>
        <begin position="126"/>
        <end position="381"/>
    </location>
</feature>
<dbReference type="CTD" id="92840"/>
<dbReference type="RefSeq" id="XP_025717009.1">
    <property type="nucleotide sequence ID" value="XM_025861224.1"/>
</dbReference>
<reference evidence="4" key="2">
    <citation type="submission" date="2025-08" db="UniProtKB">
        <authorList>
            <consortium name="RefSeq"/>
        </authorList>
    </citation>
    <scope>IDENTIFICATION</scope>
    <source>
        <tissue evidence="4">Blood</tissue>
    </source>
</reference>
<evidence type="ECO:0000313" key="3">
    <source>
        <dbReference type="Proteomes" id="UP000286641"/>
    </source>
</evidence>
<evidence type="ECO:0000256" key="1">
    <source>
        <dbReference type="SAM" id="Coils"/>
    </source>
</evidence>
<dbReference type="InParanoid" id="A0A3Q7NAH6"/>
<name>A0A3Q7NAH6_CALUR</name>